<dbReference type="PROSITE" id="PS00457">
    <property type="entry name" value="NA_SOLUT_SYMP_2"/>
    <property type="match status" value="1"/>
</dbReference>
<keyword evidence="7 9" id="KW-0472">Membrane</keyword>
<gene>
    <name evidence="10" type="primary">panF</name>
    <name evidence="10" type="ORF">FHP05_10990</name>
</gene>
<evidence type="ECO:0000256" key="7">
    <source>
        <dbReference type="ARBA" id="ARBA00023136"/>
    </source>
</evidence>
<keyword evidence="6 9" id="KW-1133">Transmembrane helix</keyword>
<feature type="transmembrane region" description="Helical" evidence="9">
    <location>
        <begin position="6"/>
        <end position="23"/>
    </location>
</feature>
<dbReference type="AlphaFoldDB" id="A0A5C8NRA7"/>
<evidence type="ECO:0000256" key="1">
    <source>
        <dbReference type="ARBA" id="ARBA00004141"/>
    </source>
</evidence>
<evidence type="ECO:0000256" key="2">
    <source>
        <dbReference type="ARBA" id="ARBA00006434"/>
    </source>
</evidence>
<name>A0A5C8NRA7_9BACI</name>
<comment type="similarity">
    <text evidence="2 8">Belongs to the sodium:solute symporter (SSF) (TC 2.A.21) family.</text>
</comment>
<evidence type="ECO:0000256" key="8">
    <source>
        <dbReference type="RuleBase" id="RU362091"/>
    </source>
</evidence>
<dbReference type="InterPro" id="IPR011849">
    <property type="entry name" value="Na/pantothenate_symporter"/>
</dbReference>
<dbReference type="RefSeq" id="WP_147668193.1">
    <property type="nucleotide sequence ID" value="NZ_VDUW01000007.1"/>
</dbReference>
<dbReference type="GO" id="GO:0015233">
    <property type="term" value="F:pantothenate transmembrane transporter activity"/>
    <property type="evidence" value="ECO:0007669"/>
    <property type="project" value="InterPro"/>
</dbReference>
<dbReference type="GO" id="GO:0005886">
    <property type="term" value="C:plasma membrane"/>
    <property type="evidence" value="ECO:0007669"/>
    <property type="project" value="TreeGrafter"/>
</dbReference>
<dbReference type="PANTHER" id="PTHR48086">
    <property type="entry name" value="SODIUM/PROLINE SYMPORTER-RELATED"/>
    <property type="match status" value="1"/>
</dbReference>
<dbReference type="PANTHER" id="PTHR48086:SF4">
    <property type="entry name" value="SODIUM_PANTOTHENATE SYMPORTER"/>
    <property type="match status" value="1"/>
</dbReference>
<dbReference type="PROSITE" id="PS50283">
    <property type="entry name" value="NA_SOLUT_SYMP_3"/>
    <property type="match status" value="1"/>
</dbReference>
<dbReference type="GO" id="GO:0015081">
    <property type="term" value="F:sodium ion transmembrane transporter activity"/>
    <property type="evidence" value="ECO:0007669"/>
    <property type="project" value="InterPro"/>
</dbReference>
<protein>
    <submittedName>
        <fullName evidence="10">Sodium/panthothenate symporter</fullName>
    </submittedName>
</protein>
<reference evidence="10 11" key="1">
    <citation type="submission" date="2019-06" db="EMBL/GenBank/DDBJ databases">
        <title>Cerasibacillus sp. nov., isolated from maize field.</title>
        <authorList>
            <person name="Lin S.-Y."/>
            <person name="Tsai C.-F."/>
            <person name="Young C.-C."/>
        </authorList>
    </citation>
    <scope>NUCLEOTIDE SEQUENCE [LARGE SCALE GENOMIC DNA]</scope>
    <source>
        <strain evidence="10 11">CC-CFT480</strain>
    </source>
</reference>
<feature type="transmembrane region" description="Helical" evidence="9">
    <location>
        <begin position="44"/>
        <end position="64"/>
    </location>
</feature>
<keyword evidence="4" id="KW-1003">Cell membrane</keyword>
<feature type="transmembrane region" description="Helical" evidence="9">
    <location>
        <begin position="392"/>
        <end position="416"/>
    </location>
</feature>
<feature type="transmembrane region" description="Helical" evidence="9">
    <location>
        <begin position="191"/>
        <end position="215"/>
    </location>
</feature>
<feature type="transmembrane region" description="Helical" evidence="9">
    <location>
        <begin position="423"/>
        <end position="441"/>
    </location>
</feature>
<feature type="transmembrane region" description="Helical" evidence="9">
    <location>
        <begin position="76"/>
        <end position="95"/>
    </location>
</feature>
<keyword evidence="3" id="KW-0813">Transport</keyword>
<keyword evidence="5 9" id="KW-0812">Transmembrane</keyword>
<evidence type="ECO:0000313" key="10">
    <source>
        <dbReference type="EMBL" id="TXL63696.1"/>
    </source>
</evidence>
<dbReference type="CDD" id="cd10327">
    <property type="entry name" value="SLC5sbd_PanF"/>
    <property type="match status" value="1"/>
</dbReference>
<evidence type="ECO:0000256" key="5">
    <source>
        <dbReference type="ARBA" id="ARBA00022692"/>
    </source>
</evidence>
<dbReference type="Pfam" id="PF00474">
    <property type="entry name" value="SSF"/>
    <property type="match status" value="1"/>
</dbReference>
<comment type="caution">
    <text evidence="10">The sequence shown here is derived from an EMBL/GenBank/DDBJ whole genome shotgun (WGS) entry which is preliminary data.</text>
</comment>
<dbReference type="EMBL" id="VDUW01000007">
    <property type="protein sequence ID" value="TXL63696.1"/>
    <property type="molecule type" value="Genomic_DNA"/>
</dbReference>
<evidence type="ECO:0000313" key="11">
    <source>
        <dbReference type="Proteomes" id="UP000321574"/>
    </source>
</evidence>
<evidence type="ECO:0000256" key="3">
    <source>
        <dbReference type="ARBA" id="ARBA00022448"/>
    </source>
</evidence>
<dbReference type="PROSITE" id="PS00456">
    <property type="entry name" value="NA_SOLUT_SYMP_1"/>
    <property type="match status" value="1"/>
</dbReference>
<proteinExistence type="inferred from homology"/>
<dbReference type="GO" id="GO:0036376">
    <property type="term" value="P:sodium ion export across plasma membrane"/>
    <property type="evidence" value="ECO:0007669"/>
    <property type="project" value="InterPro"/>
</dbReference>
<dbReference type="NCBIfam" id="TIGR02119">
    <property type="entry name" value="panF"/>
    <property type="match status" value="1"/>
</dbReference>
<feature type="transmembrane region" description="Helical" evidence="9">
    <location>
        <begin position="235"/>
        <end position="254"/>
    </location>
</feature>
<dbReference type="Gene3D" id="1.20.1730.10">
    <property type="entry name" value="Sodium/glucose cotransporter"/>
    <property type="match status" value="1"/>
</dbReference>
<feature type="transmembrane region" description="Helical" evidence="9">
    <location>
        <begin position="123"/>
        <end position="145"/>
    </location>
</feature>
<dbReference type="InterPro" id="IPR050277">
    <property type="entry name" value="Sodium:Solute_Symporter"/>
</dbReference>
<comment type="subcellular location">
    <subcellularLocation>
        <location evidence="1">Membrane</location>
        <topology evidence="1">Multi-pass membrane protein</topology>
    </subcellularLocation>
</comment>
<organism evidence="10 11">
    <name type="scientific">Cerasibacillus terrae</name>
    <dbReference type="NCBI Taxonomy" id="2498845"/>
    <lineage>
        <taxon>Bacteria</taxon>
        <taxon>Bacillati</taxon>
        <taxon>Bacillota</taxon>
        <taxon>Bacilli</taxon>
        <taxon>Bacillales</taxon>
        <taxon>Bacillaceae</taxon>
        <taxon>Cerasibacillus</taxon>
    </lineage>
</organism>
<dbReference type="InterPro" id="IPR018212">
    <property type="entry name" value="Na/solute_symporter_CS"/>
</dbReference>
<evidence type="ECO:0000256" key="6">
    <source>
        <dbReference type="ARBA" id="ARBA00022989"/>
    </source>
</evidence>
<evidence type="ECO:0000256" key="9">
    <source>
        <dbReference type="SAM" id="Phobius"/>
    </source>
</evidence>
<feature type="transmembrane region" description="Helical" evidence="9">
    <location>
        <begin position="319"/>
        <end position="349"/>
    </location>
</feature>
<dbReference type="OrthoDB" id="9810181at2"/>
<evidence type="ECO:0000256" key="4">
    <source>
        <dbReference type="ARBA" id="ARBA00022475"/>
    </source>
</evidence>
<sequence>MNWQALIPLIIMLIVMFGIGLWASRYVRTSTDFLQDYFLGGRSLGGFILAMTMTATYGSASSFIGGPGVAYTQGLGWVLLAMSQVATGYFVLMILGKKFAIITRRYQAVTLVDYLKERYQSKWVVLLASFSIIIFLFSAMAAQWIGGGRLIESLTGLSYTSALFIFAVSVLIYVVIGGFRAVALTDAIQGSIMFIGTLILLIAVIIAGGGISNIIQDLNAENPNLITPFGAEGNLTPAYVSSFWILVGVGVIALPQIAVRAMSYKNSKSMHRAIIIGTIVVGFIMLNMHLIGVFARPILPGIEVGDKVMPLIALETMPAWLAGTVLAAPMAAIMSTVDSLLLLVSSTVVKDVYLNYVQPKASHKKIKQISIGITALLGIIVFLFALDPPNLIIWLNLFAFGGLEAAFIWPIVMGLYWKKGNKYGAFSSMVVGIGSYILMDLLKIQPFGMHVVVFPVILSFFAYVIGSLATNNKMKLPATD</sequence>
<feature type="transmembrane region" description="Helical" evidence="9">
    <location>
        <begin position="369"/>
        <end position="386"/>
    </location>
</feature>
<dbReference type="InterPro" id="IPR001734">
    <property type="entry name" value="Na/solute_symporter"/>
</dbReference>
<feature type="transmembrane region" description="Helical" evidence="9">
    <location>
        <begin position="157"/>
        <end position="179"/>
    </location>
</feature>
<feature type="transmembrane region" description="Helical" evidence="9">
    <location>
        <begin position="274"/>
        <end position="299"/>
    </location>
</feature>
<accession>A0A5C8NRA7</accession>
<feature type="transmembrane region" description="Helical" evidence="9">
    <location>
        <begin position="447"/>
        <end position="466"/>
    </location>
</feature>
<dbReference type="NCBIfam" id="TIGR00813">
    <property type="entry name" value="sss"/>
    <property type="match status" value="1"/>
</dbReference>
<keyword evidence="11" id="KW-1185">Reference proteome</keyword>
<dbReference type="Proteomes" id="UP000321574">
    <property type="component" value="Unassembled WGS sequence"/>
</dbReference>
<dbReference type="InterPro" id="IPR038377">
    <property type="entry name" value="Na/Glc_symporter_sf"/>
</dbReference>